<dbReference type="EMBL" id="JBDKWZ010000025">
    <property type="protein sequence ID" value="MEN7551685.1"/>
    <property type="molecule type" value="Genomic_DNA"/>
</dbReference>
<dbReference type="AlphaFoldDB" id="A0AAW9SGG4"/>
<dbReference type="InterPro" id="IPR033985">
    <property type="entry name" value="SusD-like_N"/>
</dbReference>
<evidence type="ECO:0000256" key="2">
    <source>
        <dbReference type="ARBA" id="ARBA00006275"/>
    </source>
</evidence>
<evidence type="ECO:0000259" key="8">
    <source>
        <dbReference type="Pfam" id="PF14322"/>
    </source>
</evidence>
<evidence type="ECO:0000256" key="5">
    <source>
        <dbReference type="ARBA" id="ARBA00023237"/>
    </source>
</evidence>
<evidence type="ECO:0000313" key="9">
    <source>
        <dbReference type="EMBL" id="MEN7551685.1"/>
    </source>
</evidence>
<protein>
    <submittedName>
        <fullName evidence="9">RagB/SusD family nutrient uptake outer membrane protein</fullName>
    </submittedName>
</protein>
<feature type="domain" description="RagB/SusD" evidence="7">
    <location>
        <begin position="314"/>
        <end position="459"/>
    </location>
</feature>
<feature type="signal peptide" evidence="6">
    <location>
        <begin position="1"/>
        <end position="20"/>
    </location>
</feature>
<dbReference type="CDD" id="cd08977">
    <property type="entry name" value="SusD"/>
    <property type="match status" value="1"/>
</dbReference>
<evidence type="ECO:0000313" key="10">
    <source>
        <dbReference type="Proteomes" id="UP001403385"/>
    </source>
</evidence>
<keyword evidence="3 6" id="KW-0732">Signal</keyword>
<dbReference type="Gene3D" id="1.25.40.390">
    <property type="match status" value="1"/>
</dbReference>
<evidence type="ECO:0000256" key="3">
    <source>
        <dbReference type="ARBA" id="ARBA00022729"/>
    </source>
</evidence>
<feature type="domain" description="SusD-like N-terminal" evidence="8">
    <location>
        <begin position="38"/>
        <end position="218"/>
    </location>
</feature>
<evidence type="ECO:0000256" key="1">
    <source>
        <dbReference type="ARBA" id="ARBA00004442"/>
    </source>
</evidence>
<dbReference type="InterPro" id="IPR012944">
    <property type="entry name" value="SusD_RagB_dom"/>
</dbReference>
<gene>
    <name evidence="9" type="ORF">AAG747_27465</name>
</gene>
<organism evidence="9 10">
    <name type="scientific">Rapidithrix thailandica</name>
    <dbReference type="NCBI Taxonomy" id="413964"/>
    <lineage>
        <taxon>Bacteria</taxon>
        <taxon>Pseudomonadati</taxon>
        <taxon>Bacteroidota</taxon>
        <taxon>Cytophagia</taxon>
        <taxon>Cytophagales</taxon>
        <taxon>Flammeovirgaceae</taxon>
        <taxon>Rapidithrix</taxon>
    </lineage>
</organism>
<proteinExistence type="inferred from homology"/>
<evidence type="ECO:0000259" key="7">
    <source>
        <dbReference type="Pfam" id="PF07980"/>
    </source>
</evidence>
<dbReference type="Proteomes" id="UP001403385">
    <property type="component" value="Unassembled WGS sequence"/>
</dbReference>
<name>A0AAW9SGG4_9BACT</name>
<keyword evidence="5" id="KW-0998">Cell outer membrane</keyword>
<evidence type="ECO:0000256" key="4">
    <source>
        <dbReference type="ARBA" id="ARBA00023136"/>
    </source>
</evidence>
<reference evidence="9 10" key="1">
    <citation type="submission" date="2024-04" db="EMBL/GenBank/DDBJ databases">
        <title>Novel genus in family Flammeovirgaceae.</title>
        <authorList>
            <person name="Nguyen T.H."/>
            <person name="Vuong T.Q."/>
            <person name="Le H."/>
            <person name="Kim S.-G."/>
        </authorList>
    </citation>
    <scope>NUCLEOTIDE SEQUENCE [LARGE SCALE GENOMIC DNA]</scope>
    <source>
        <strain evidence="9 10">JCM 23209</strain>
    </source>
</reference>
<dbReference type="InterPro" id="IPR011990">
    <property type="entry name" value="TPR-like_helical_dom_sf"/>
</dbReference>
<sequence>MQIRRLLIYSFALLLCSACADELDQLPETNILADNYYTTESNVETTVTATYNELQALYDYYMILWGEIPSDNTYIQAPNSNGGARPLEDFSWTSTTGFVSSIWENSYEGIFYANTVLEVIEGIRYESEAVKSSRIGEMKFIRGLLYYNLTTIYGDVPLVLKVYGDPTYAFDDTRTPIAEVNQQIETDLLEAIELLPQNNSTGRANKFAARAVLARFYMREQAFQKAETQLEAIVASGRYSLADMEGLYGVENEGNSEDIFSIQYASDLDGKSEGNSYYYYFTRPDNDGGQGAMAMESALYDLYETNDRRRELINETGNVYYIDKWTPSPSTSVGDGGDNHYLVRYADVLLLYAECLNENGKTTEAATFLNKVRSRAGLGNTTATDQAGMRTAIALERRLELVGEGHRWFDLLRTGTAVETMNNFFKNKGTGMTVENYRLLAPVPQSEVDITAMEQNPGY</sequence>
<feature type="chain" id="PRO_5043993089" evidence="6">
    <location>
        <begin position="21"/>
        <end position="459"/>
    </location>
</feature>
<dbReference type="Pfam" id="PF14322">
    <property type="entry name" value="SusD-like_3"/>
    <property type="match status" value="1"/>
</dbReference>
<accession>A0AAW9SGG4</accession>
<comment type="caution">
    <text evidence="9">The sequence shown here is derived from an EMBL/GenBank/DDBJ whole genome shotgun (WGS) entry which is preliminary data.</text>
</comment>
<dbReference type="GO" id="GO:0009279">
    <property type="term" value="C:cell outer membrane"/>
    <property type="evidence" value="ECO:0007669"/>
    <property type="project" value="UniProtKB-SubCell"/>
</dbReference>
<keyword evidence="4" id="KW-0472">Membrane</keyword>
<dbReference type="SUPFAM" id="SSF48452">
    <property type="entry name" value="TPR-like"/>
    <property type="match status" value="1"/>
</dbReference>
<dbReference type="RefSeq" id="WP_346824464.1">
    <property type="nucleotide sequence ID" value="NZ_JBDKWZ010000025.1"/>
</dbReference>
<comment type="similarity">
    <text evidence="2">Belongs to the SusD family.</text>
</comment>
<evidence type="ECO:0000256" key="6">
    <source>
        <dbReference type="SAM" id="SignalP"/>
    </source>
</evidence>
<keyword evidence="10" id="KW-1185">Reference proteome</keyword>
<dbReference type="Pfam" id="PF07980">
    <property type="entry name" value="SusD_RagB"/>
    <property type="match status" value="1"/>
</dbReference>
<comment type="subcellular location">
    <subcellularLocation>
        <location evidence="1">Cell outer membrane</location>
    </subcellularLocation>
</comment>